<dbReference type="GeneID" id="59052765"/>
<sequence>MRKLLDHLKFFFLDLLHWTIDESNRLVENSATVDTSASFAIEGVYRDHLASYPKNKRYFRPRFARIVWNIEAIAIDSVTYCHNYSH</sequence>
<dbReference type="Proteomes" id="UP000054928">
    <property type="component" value="Unassembled WGS sequence"/>
</dbReference>
<evidence type="ECO:0000313" key="1">
    <source>
        <dbReference type="EMBL" id="CEG36417.1"/>
    </source>
</evidence>
<name>A0A0P1A7Y6_PLAHL</name>
<keyword evidence="2" id="KW-1185">Reference proteome</keyword>
<evidence type="ECO:0000313" key="2">
    <source>
        <dbReference type="Proteomes" id="UP000054928"/>
    </source>
</evidence>
<dbReference type="AlphaFoldDB" id="A0A0P1A7Y6"/>
<reference evidence="2" key="1">
    <citation type="submission" date="2014-09" db="EMBL/GenBank/DDBJ databases">
        <authorList>
            <person name="Sharma Rahul"/>
            <person name="Thines Marco"/>
        </authorList>
    </citation>
    <scope>NUCLEOTIDE SEQUENCE [LARGE SCALE GENOMIC DNA]</scope>
</reference>
<dbReference type="EMBL" id="CCYD01000201">
    <property type="protein sequence ID" value="CEG36417.1"/>
    <property type="molecule type" value="Genomic_DNA"/>
</dbReference>
<dbReference type="RefSeq" id="XP_036263000.1">
    <property type="nucleotide sequence ID" value="XM_036407251.1"/>
</dbReference>
<accession>A0A0P1A7Y6</accession>
<protein>
    <submittedName>
        <fullName evidence="1">Uncharacterized protein</fullName>
    </submittedName>
</protein>
<organism evidence="1 2">
    <name type="scientific">Plasmopara halstedii</name>
    <name type="common">Downy mildew of sunflower</name>
    <dbReference type="NCBI Taxonomy" id="4781"/>
    <lineage>
        <taxon>Eukaryota</taxon>
        <taxon>Sar</taxon>
        <taxon>Stramenopiles</taxon>
        <taxon>Oomycota</taxon>
        <taxon>Peronosporomycetes</taxon>
        <taxon>Peronosporales</taxon>
        <taxon>Peronosporaceae</taxon>
        <taxon>Plasmopara</taxon>
    </lineage>
</organism>
<proteinExistence type="predicted"/>